<evidence type="ECO:0000256" key="1">
    <source>
        <dbReference type="SAM" id="SignalP"/>
    </source>
</evidence>
<reference evidence="3" key="1">
    <citation type="submission" date="2015-02" db="EMBL/GenBank/DDBJ databases">
        <authorList>
            <person name="Gon?alves P."/>
        </authorList>
    </citation>
    <scope>NUCLEOTIDE SEQUENCE [LARGE SCALE GENOMIC DNA]</scope>
</reference>
<dbReference type="GO" id="GO:0030162">
    <property type="term" value="P:regulation of proteolysis"/>
    <property type="evidence" value="ECO:0007669"/>
    <property type="project" value="TreeGrafter"/>
</dbReference>
<dbReference type="EMBL" id="CENE01000010">
    <property type="protein sequence ID" value="CEQ40929.1"/>
    <property type="molecule type" value="Genomic_DNA"/>
</dbReference>
<accession>A0A0D6ELR7</accession>
<keyword evidence="3" id="KW-1185">Reference proteome</keyword>
<dbReference type="InterPro" id="IPR008914">
    <property type="entry name" value="PEBP"/>
</dbReference>
<protein>
    <submittedName>
        <fullName evidence="2">SPOSA6832_02587-mRNA-1:cds</fullName>
    </submittedName>
</protein>
<dbReference type="PANTHER" id="PTHR11362">
    <property type="entry name" value="PHOSPHATIDYLETHANOLAMINE-BINDING PROTEIN"/>
    <property type="match status" value="1"/>
</dbReference>
<dbReference type="InterPro" id="IPR035810">
    <property type="entry name" value="PEBP_euk"/>
</dbReference>
<dbReference type="InterPro" id="IPR036610">
    <property type="entry name" value="PEBP-like_sf"/>
</dbReference>
<name>A0A0D6ELR7_SPOSA</name>
<feature type="non-terminal residue" evidence="2">
    <location>
        <position position="1"/>
    </location>
</feature>
<feature type="chain" id="PRO_5002303397" evidence="1">
    <location>
        <begin position="20"/>
        <end position="247"/>
    </location>
</feature>
<dbReference type="Pfam" id="PF01161">
    <property type="entry name" value="PBP"/>
    <property type="match status" value="1"/>
</dbReference>
<evidence type="ECO:0000313" key="2">
    <source>
        <dbReference type="EMBL" id="CEQ40929.1"/>
    </source>
</evidence>
<organism evidence="2 3">
    <name type="scientific">Sporidiobolus salmonicolor</name>
    <name type="common">Yeast-like fungus</name>
    <name type="synonym">Sporobolomyces salmonicolor</name>
    <dbReference type="NCBI Taxonomy" id="5005"/>
    <lineage>
        <taxon>Eukaryota</taxon>
        <taxon>Fungi</taxon>
        <taxon>Dikarya</taxon>
        <taxon>Basidiomycota</taxon>
        <taxon>Pucciniomycotina</taxon>
        <taxon>Microbotryomycetes</taxon>
        <taxon>Sporidiobolales</taxon>
        <taxon>Sporidiobolaceae</taxon>
        <taxon>Sporobolomyces</taxon>
    </lineage>
</organism>
<dbReference type="CDD" id="cd00866">
    <property type="entry name" value="PEBP_euk"/>
    <property type="match status" value="1"/>
</dbReference>
<evidence type="ECO:0000313" key="3">
    <source>
        <dbReference type="Proteomes" id="UP000243876"/>
    </source>
</evidence>
<feature type="signal peptide" evidence="1">
    <location>
        <begin position="1"/>
        <end position="19"/>
    </location>
</feature>
<dbReference type="PANTHER" id="PTHR11362:SF148">
    <property type="entry name" value="CARBOXYPEPTIDASE Y INHIBITOR"/>
    <property type="match status" value="1"/>
</dbReference>
<dbReference type="Gene3D" id="3.90.280.10">
    <property type="entry name" value="PEBP-like"/>
    <property type="match status" value="1"/>
</dbReference>
<sequence>MHFGSRILSALLVLPAALALPGYDGKWREGSRSRNNYEAKLDYTLKKYAGLHLLSTPTSIQFPSLPPNRLKEGDLVGPLSPQNFTLIPETFRPKVYLEAEFLKSNVTVHFGNEVAIEDAQAPPVVEFTAKPVLYTLLVLDPDAPSRSTPYWSPFLHYALPGLKPKHGKVEMTSDALVEWTPPAPPAGSGPHRYVYLLYLQPTLSVSLPASRPSVNTTEDRMSFPHEDFIKENKLKLVGANYMISEAN</sequence>
<keyword evidence="1" id="KW-0732">Signal</keyword>
<dbReference type="Proteomes" id="UP000243876">
    <property type="component" value="Unassembled WGS sequence"/>
</dbReference>
<dbReference type="GO" id="GO:0005543">
    <property type="term" value="F:phospholipid binding"/>
    <property type="evidence" value="ECO:0007669"/>
    <property type="project" value="TreeGrafter"/>
</dbReference>
<dbReference type="AlphaFoldDB" id="A0A0D6ELR7"/>
<dbReference type="GO" id="GO:0046578">
    <property type="term" value="P:regulation of Ras protein signal transduction"/>
    <property type="evidence" value="ECO:0007669"/>
    <property type="project" value="TreeGrafter"/>
</dbReference>
<dbReference type="OrthoDB" id="2506647at2759"/>
<proteinExistence type="predicted"/>
<gene>
    <name evidence="2" type="primary">SPOSA6832_02587</name>
</gene>
<dbReference type="SUPFAM" id="SSF49777">
    <property type="entry name" value="PEBP-like"/>
    <property type="match status" value="1"/>
</dbReference>
<dbReference type="GO" id="GO:0030414">
    <property type="term" value="F:peptidase inhibitor activity"/>
    <property type="evidence" value="ECO:0007669"/>
    <property type="project" value="TreeGrafter"/>
</dbReference>